<dbReference type="InterPro" id="IPR036028">
    <property type="entry name" value="SH3-like_dom_sf"/>
</dbReference>
<evidence type="ECO:0000259" key="4">
    <source>
        <dbReference type="PROSITE" id="PS50002"/>
    </source>
</evidence>
<evidence type="ECO:0000256" key="1">
    <source>
        <dbReference type="ARBA" id="ARBA00022443"/>
    </source>
</evidence>
<dbReference type="SUPFAM" id="SSF50044">
    <property type="entry name" value="SH3-domain"/>
    <property type="match status" value="1"/>
</dbReference>
<evidence type="ECO:0000256" key="2">
    <source>
        <dbReference type="PROSITE-ProRule" id="PRU00192"/>
    </source>
</evidence>
<keyword evidence="6" id="KW-1185">Reference proteome</keyword>
<dbReference type="OrthoDB" id="196165at2759"/>
<dbReference type="Pfam" id="PF00018">
    <property type="entry name" value="SH3_1"/>
    <property type="match status" value="1"/>
</dbReference>
<evidence type="ECO:0000313" key="6">
    <source>
        <dbReference type="Proteomes" id="UP000187455"/>
    </source>
</evidence>
<dbReference type="InterPro" id="IPR001452">
    <property type="entry name" value="SH3_domain"/>
</dbReference>
<name>A0A1R0H7T6_9FUNG</name>
<feature type="compositionally biased region" description="Low complexity" evidence="3">
    <location>
        <begin position="868"/>
        <end position="877"/>
    </location>
</feature>
<dbReference type="PROSITE" id="PS50002">
    <property type="entry name" value="SH3"/>
    <property type="match status" value="1"/>
</dbReference>
<reference evidence="5 6" key="1">
    <citation type="journal article" date="2016" name="Mol. Biol. Evol.">
        <title>Genome-Wide Survey of Gut Fungi (Harpellales) Reveals the First Horizontally Transferred Ubiquitin Gene from a Mosquito Host.</title>
        <authorList>
            <person name="Wang Y."/>
            <person name="White M.M."/>
            <person name="Kvist S."/>
            <person name="Moncalvo J.M."/>
        </authorList>
    </citation>
    <scope>NUCLEOTIDE SEQUENCE [LARGE SCALE GENOMIC DNA]</scope>
    <source>
        <strain evidence="5 6">ALG-7-W6</strain>
    </source>
</reference>
<feature type="compositionally biased region" description="Polar residues" evidence="3">
    <location>
        <begin position="878"/>
        <end position="896"/>
    </location>
</feature>
<proteinExistence type="predicted"/>
<keyword evidence="1 2" id="KW-0728">SH3 domain</keyword>
<dbReference type="GO" id="GO:0051286">
    <property type="term" value="C:cell tip"/>
    <property type="evidence" value="ECO:0007669"/>
    <property type="project" value="TreeGrafter"/>
</dbReference>
<dbReference type="GO" id="GO:0030950">
    <property type="term" value="P:establishment or maintenance of actin cytoskeleton polarity"/>
    <property type="evidence" value="ECO:0007669"/>
    <property type="project" value="TreeGrafter"/>
</dbReference>
<accession>A0A1R0H7T6</accession>
<feature type="region of interest" description="Disordered" evidence="3">
    <location>
        <begin position="454"/>
        <end position="483"/>
    </location>
</feature>
<dbReference type="EMBL" id="LSSL01000166">
    <property type="protein sequence ID" value="OLY85272.1"/>
    <property type="molecule type" value="Genomic_DNA"/>
</dbReference>
<feature type="region of interest" description="Disordered" evidence="3">
    <location>
        <begin position="774"/>
        <end position="797"/>
    </location>
</feature>
<dbReference type="Proteomes" id="UP000187455">
    <property type="component" value="Unassembled WGS sequence"/>
</dbReference>
<feature type="compositionally biased region" description="Polar residues" evidence="3">
    <location>
        <begin position="454"/>
        <end position="468"/>
    </location>
</feature>
<dbReference type="Gene3D" id="2.30.30.40">
    <property type="entry name" value="SH3 Domains"/>
    <property type="match status" value="1"/>
</dbReference>
<dbReference type="GO" id="GO:0015630">
    <property type="term" value="C:microtubule cytoskeleton"/>
    <property type="evidence" value="ECO:0007669"/>
    <property type="project" value="TreeGrafter"/>
</dbReference>
<dbReference type="InterPro" id="IPR053039">
    <property type="entry name" value="Polarity_Bud-Selection_Reg"/>
</dbReference>
<feature type="region of interest" description="Disordered" evidence="3">
    <location>
        <begin position="173"/>
        <end position="205"/>
    </location>
</feature>
<feature type="domain" description="SH3" evidence="4">
    <location>
        <begin position="37"/>
        <end position="98"/>
    </location>
</feature>
<evidence type="ECO:0000313" key="5">
    <source>
        <dbReference type="EMBL" id="OLY85272.1"/>
    </source>
</evidence>
<feature type="region of interest" description="Disordered" evidence="3">
    <location>
        <begin position="867"/>
        <end position="924"/>
    </location>
</feature>
<dbReference type="PANTHER" id="PTHR47775:SF1">
    <property type="entry name" value="BUD SITE SELECTION PROTEIN 14"/>
    <property type="match status" value="1"/>
</dbReference>
<feature type="compositionally biased region" description="Polar residues" evidence="3">
    <location>
        <begin position="191"/>
        <end position="205"/>
    </location>
</feature>
<sequence>MALNFNDLEFDGVPMDEDDPSIDDDAASESSLIDENIDYDCVYALFDFLAMVEGQVTVKQGDSLTLLDDSNSYWWLIQVLSNNQIGYIPADNVELTQADPELILNQKNKILNNDPSLLVRKVVFNENLVTDQFEAYPVYSDSNSYSDDDDYEIYDDYADSEDGYYETEQFYDDSDDSIQEESPLKDHVVPSDSQEGPISNNDSILSSSFNENAKRSIDFQLDSTSQNENPSRVAAIGGIIVEDAAAANSNPNFDSDNSSQSLTTHPLEEDYYCISVGYIDDSVQETPKHLSLKINKDYPFSKVLDLCLSMLQLPSSLSSNYQLQAYITRLENIRIIYPDEIISSVFAEISQKVGDPDMFPKFGEVDSDAFELLLLSQDVFNSSLNSPSPLSSNNSLPSNSSSITSDIYLNGNPVQISPLKDHIESEEASSHHDSEKNVSTSPLFLSAQPDSISLSNSLTDTRQATDSDISLPKNADSDIPKINTTSSSVCLESDDEKVKETSQILKKLLHTATPPRAPPPPSVLSRINRLNTSPDISRNDDMHNISQISQKISLKKSLSLENLQLLDSLDLPSVNQQLSGDSLKNSSEYIPLVKNSNSDESLGSSTVVNNNNILENISNESIDLNRSLESLSSNGLPTPPARSDLSPSRTDDTSYSTETSQASPPRQLSFDNNSVTKSYESLPNDPANVNESKSQIELNLCPDIDVRPPDNIPSCQSSRTHNHPDADNLSLKPSITHSPQNLVNIEDNNIVNSLKSSSTSKIYDTNNRAILSPLDSPNFSKSDQQINENSQLSGPFRNNLVKTNVDLIESNIQSMSKRTGDLNSFYSKKGGLNSGKISSSFDQKTSLISSDRHRISLDGRNVGRRVFSGSSDSLSLSHDTGPTNGTKNSPSASSLPRDSHKTRGSILLSKGGNSNNATNISKPSNFNKLALSNLSLKRQPMGTNKRFAKHRSVDMMNKNINIMDPSCNLKTHGNIRSKHQSLMHYPGDEVSINNSFPKYEDSNSSMSNLVNNANLSELELPLDNWLIMMRGWVEYDSSSTFEKVYSDLAKELGELSISSKTKTASNPGGAAQKSGDALNRSFIMNNRINATSIENLLSIPSDSFDVESAIKSLSNDIPESHKLLERIYGESKSIWKKLDSLETDLNSTAELIIHIV</sequence>
<feature type="compositionally biased region" description="Polar residues" evidence="3">
    <location>
        <begin position="774"/>
        <end position="793"/>
    </location>
</feature>
<dbReference type="STRING" id="133383.A0A1R0H7T6"/>
<evidence type="ECO:0000256" key="3">
    <source>
        <dbReference type="SAM" id="MobiDB-lite"/>
    </source>
</evidence>
<dbReference type="AlphaFoldDB" id="A0A1R0H7T6"/>
<feature type="region of interest" description="Disordered" evidence="3">
    <location>
        <begin position="510"/>
        <end position="542"/>
    </location>
</feature>
<feature type="region of interest" description="Disordered" evidence="3">
    <location>
        <begin position="629"/>
        <end position="731"/>
    </location>
</feature>
<dbReference type="PANTHER" id="PTHR47775">
    <property type="entry name" value="BUD SITE SELECTION PROTEIN 14"/>
    <property type="match status" value="1"/>
</dbReference>
<dbReference type="SMART" id="SM00326">
    <property type="entry name" value="SH3"/>
    <property type="match status" value="1"/>
</dbReference>
<feature type="compositionally biased region" description="Polar residues" evidence="3">
    <location>
        <begin position="645"/>
        <end position="697"/>
    </location>
</feature>
<feature type="compositionally biased region" description="Polar residues" evidence="3">
    <location>
        <begin position="911"/>
        <end position="924"/>
    </location>
</feature>
<gene>
    <name evidence="5" type="ORF">AYI68_g537</name>
</gene>
<protein>
    <submittedName>
        <fullName evidence="5">Tip elongation aberrant protein Tea4</fullName>
    </submittedName>
</protein>
<organism evidence="5 6">
    <name type="scientific">Smittium mucronatum</name>
    <dbReference type="NCBI Taxonomy" id="133383"/>
    <lineage>
        <taxon>Eukaryota</taxon>
        <taxon>Fungi</taxon>
        <taxon>Fungi incertae sedis</taxon>
        <taxon>Zoopagomycota</taxon>
        <taxon>Kickxellomycotina</taxon>
        <taxon>Harpellomycetes</taxon>
        <taxon>Harpellales</taxon>
        <taxon>Legeriomycetaceae</taxon>
        <taxon>Smittium</taxon>
    </lineage>
</organism>
<dbReference type="GO" id="GO:0008104">
    <property type="term" value="P:intracellular protein localization"/>
    <property type="evidence" value="ECO:0007669"/>
    <property type="project" value="TreeGrafter"/>
</dbReference>
<comment type="caution">
    <text evidence="5">The sequence shown here is derived from an EMBL/GenBank/DDBJ whole genome shotgun (WGS) entry which is preliminary data.</text>
</comment>